<dbReference type="EMBL" id="RQXU01000047">
    <property type="protein sequence ID" value="RRH79742.1"/>
    <property type="molecule type" value="Genomic_DNA"/>
</dbReference>
<dbReference type="AlphaFoldDB" id="A0A3P3E263"/>
<evidence type="ECO:0000313" key="1">
    <source>
        <dbReference type="EMBL" id="RRH79742.1"/>
    </source>
</evidence>
<sequence length="128" mass="14564">MKPYAENRGRGPDFFVKYRLYSASEGGRKVTFQHLRCDFMYAGDDPQKDGIFMIHPEFLDERNVPIGEDVIIPLTGRASMWILNPVMRLEVHRSRVAVGVRGHFMEGSRKISDVEIDAIAGLHEDPST</sequence>
<organism evidence="1 2">
    <name type="scientific">Variovorax beijingensis</name>
    <dbReference type="NCBI Taxonomy" id="2496117"/>
    <lineage>
        <taxon>Bacteria</taxon>
        <taxon>Pseudomonadati</taxon>
        <taxon>Pseudomonadota</taxon>
        <taxon>Betaproteobacteria</taxon>
        <taxon>Burkholderiales</taxon>
        <taxon>Comamonadaceae</taxon>
        <taxon>Variovorax</taxon>
    </lineage>
</organism>
<proteinExistence type="predicted"/>
<dbReference type="Proteomes" id="UP000271590">
    <property type="component" value="Unassembled WGS sequence"/>
</dbReference>
<name>A0A3P3E263_9BURK</name>
<accession>A0A3P3E263</accession>
<comment type="caution">
    <text evidence="1">The sequence shown here is derived from an EMBL/GenBank/DDBJ whole genome shotgun (WGS) entry which is preliminary data.</text>
</comment>
<evidence type="ECO:0000313" key="2">
    <source>
        <dbReference type="Proteomes" id="UP000271590"/>
    </source>
</evidence>
<reference evidence="1 2" key="1">
    <citation type="submission" date="2018-11" db="EMBL/GenBank/DDBJ databases">
        <title>The genome of Variovorax sp T529.</title>
        <authorList>
            <person name="Gao J."/>
        </authorList>
    </citation>
    <scope>NUCLEOTIDE SEQUENCE [LARGE SCALE GENOMIC DNA]</scope>
    <source>
        <strain evidence="1 2">T529</strain>
    </source>
</reference>
<protein>
    <submittedName>
        <fullName evidence="1">Uncharacterized protein</fullName>
    </submittedName>
</protein>
<gene>
    <name evidence="1" type="ORF">EH244_31655</name>
</gene>